<keyword evidence="1" id="KW-0547">Nucleotide-binding</keyword>
<evidence type="ECO:0000256" key="3">
    <source>
        <dbReference type="PIRSR" id="PIRSR601310-1"/>
    </source>
</evidence>
<feature type="active site" description="Tele-AMP-histidine intermediate" evidence="3">
    <location>
        <position position="259"/>
    </location>
</feature>
<dbReference type="Proteomes" id="UP000717835">
    <property type="component" value="Unassembled WGS sequence"/>
</dbReference>
<evidence type="ECO:0000259" key="7">
    <source>
        <dbReference type="PROSITE" id="PS51084"/>
    </source>
</evidence>
<dbReference type="Pfam" id="PF13489">
    <property type="entry name" value="Methyltransf_23"/>
    <property type="match status" value="1"/>
</dbReference>
<feature type="short sequence motif" description="Histidine triad motif" evidence="4 6">
    <location>
        <begin position="257"/>
        <end position="261"/>
    </location>
</feature>
<evidence type="ECO:0000313" key="8">
    <source>
        <dbReference type="EMBL" id="HJF91279.1"/>
    </source>
</evidence>
<feature type="domain" description="HIT" evidence="7">
    <location>
        <begin position="165"/>
        <end position="272"/>
    </location>
</feature>
<dbReference type="SUPFAM" id="SSF54197">
    <property type="entry name" value="HIT-like"/>
    <property type="match status" value="1"/>
</dbReference>
<dbReference type="PROSITE" id="PS00892">
    <property type="entry name" value="HIT_1"/>
    <property type="match status" value="1"/>
</dbReference>
<dbReference type="EMBL" id="DYVX01000021">
    <property type="protein sequence ID" value="HJF91279.1"/>
    <property type="molecule type" value="Genomic_DNA"/>
</dbReference>
<dbReference type="RefSeq" id="WP_276826282.1">
    <property type="nucleotide sequence ID" value="NZ_DYVX01000021.1"/>
</dbReference>
<proteinExistence type="predicted"/>
<dbReference type="InterPro" id="IPR029063">
    <property type="entry name" value="SAM-dependent_MTases_sf"/>
</dbReference>
<feature type="binding site" evidence="5">
    <location>
        <begin position="252"/>
        <end position="255"/>
    </location>
    <ligand>
        <name>substrate</name>
    </ligand>
</feature>
<evidence type="ECO:0000256" key="1">
    <source>
        <dbReference type="ARBA" id="ARBA00022741"/>
    </source>
</evidence>
<dbReference type="PROSITE" id="PS51084">
    <property type="entry name" value="HIT_2"/>
    <property type="match status" value="1"/>
</dbReference>
<reference evidence="8" key="2">
    <citation type="submission" date="2021-09" db="EMBL/GenBank/DDBJ databases">
        <authorList>
            <person name="Gilroy R."/>
        </authorList>
    </citation>
    <scope>NUCLEOTIDE SEQUENCE</scope>
    <source>
        <strain evidence="8">CHK55-1828</strain>
    </source>
</reference>
<dbReference type="Gene3D" id="3.30.428.10">
    <property type="entry name" value="HIT-like"/>
    <property type="match status" value="1"/>
</dbReference>
<gene>
    <name evidence="8" type="ORF">K8W02_02690</name>
</gene>
<evidence type="ECO:0000256" key="2">
    <source>
        <dbReference type="ARBA" id="ARBA00022801"/>
    </source>
</evidence>
<dbReference type="AlphaFoldDB" id="A0A921HUG6"/>
<evidence type="ECO:0000256" key="4">
    <source>
        <dbReference type="PIRSR" id="PIRSR601310-3"/>
    </source>
</evidence>
<keyword evidence="2" id="KW-0378">Hydrolase</keyword>
<evidence type="ECO:0000256" key="5">
    <source>
        <dbReference type="PIRSR" id="PIRSR639383-2"/>
    </source>
</evidence>
<dbReference type="PANTHER" id="PTHR42997">
    <property type="entry name" value="HIT FAMILY HYDROLASE"/>
    <property type="match status" value="1"/>
</dbReference>
<feature type="binding site" evidence="5">
    <location>
        <position position="261"/>
    </location>
    <ligand>
        <name>substrate</name>
    </ligand>
</feature>
<organism evidence="8 9">
    <name type="scientific">Mediterranea massiliensis</name>
    <dbReference type="NCBI Taxonomy" id="1841865"/>
    <lineage>
        <taxon>Bacteria</taxon>
        <taxon>Pseudomonadati</taxon>
        <taxon>Bacteroidota</taxon>
        <taxon>Bacteroidia</taxon>
        <taxon>Bacteroidales</taxon>
        <taxon>Bacteroidaceae</taxon>
        <taxon>Mediterranea</taxon>
    </lineage>
</organism>
<dbReference type="InterPro" id="IPR001310">
    <property type="entry name" value="Histidine_triad_HIT"/>
</dbReference>
<dbReference type="PRINTS" id="PR00332">
    <property type="entry name" value="HISTRIAD"/>
</dbReference>
<dbReference type="SUPFAM" id="SSF53335">
    <property type="entry name" value="S-adenosyl-L-methionine-dependent methyltransferases"/>
    <property type="match status" value="1"/>
</dbReference>
<dbReference type="InterPro" id="IPR011146">
    <property type="entry name" value="HIT-like"/>
</dbReference>
<accession>A0A921HUG6</accession>
<dbReference type="InterPro" id="IPR039383">
    <property type="entry name" value="FHIT"/>
</dbReference>
<sequence>MALEKINHPYLTAIRRKDLSVPVRYLLQRGLLKGRILDFGCGFGYDTDELKRRGYDITGYDYYYRTEYPEGKFDTVVCVYVLNVLEPYAQAEVMMNVSHLLSPLGTAYFAVRRDVEKEGFRLHAVHRQYTYQCNVRLPFPSLECNASYELYQYNHFNKLPRQEGEKCPFCRLSRRVEVICETATCVAFYDGYPVSPGHALIIPKRHVASYFDLTNHEREAMNVMLQFVKQKVDERYHPDGYNIGINVNEAAGQSVFHVHMHLIPRYKGDVENPKGGVRGVIPAKQHYKAEADEAAEDALPKKGPVMLEERRMKHGNAYIPWDEEADRVLCRMYDEGKSISLLADIFERTRGAIRSRLIKLGKLEG</sequence>
<dbReference type="InterPro" id="IPR019808">
    <property type="entry name" value="Histidine_triad_CS"/>
</dbReference>
<evidence type="ECO:0000313" key="9">
    <source>
        <dbReference type="Proteomes" id="UP000717835"/>
    </source>
</evidence>
<dbReference type="GO" id="GO:0016787">
    <property type="term" value="F:hydrolase activity"/>
    <property type="evidence" value="ECO:0007669"/>
    <property type="project" value="UniProtKB-KW"/>
</dbReference>
<dbReference type="PANTHER" id="PTHR42997:SF1">
    <property type="entry name" value="AP-4-A PHOSPHORYLASE"/>
    <property type="match status" value="1"/>
</dbReference>
<reference evidence="8" key="1">
    <citation type="journal article" date="2021" name="PeerJ">
        <title>Extensive microbial diversity within the chicken gut microbiome revealed by metagenomics and culture.</title>
        <authorList>
            <person name="Gilroy R."/>
            <person name="Ravi A."/>
            <person name="Getino M."/>
            <person name="Pursley I."/>
            <person name="Horton D.L."/>
            <person name="Alikhan N.F."/>
            <person name="Baker D."/>
            <person name="Gharbi K."/>
            <person name="Hall N."/>
            <person name="Watson M."/>
            <person name="Adriaenssens E.M."/>
            <person name="Foster-Nyarko E."/>
            <person name="Jarju S."/>
            <person name="Secka A."/>
            <person name="Antonio M."/>
            <person name="Oren A."/>
            <person name="Chaudhuri R.R."/>
            <person name="La Ragione R."/>
            <person name="Hildebrand F."/>
            <person name="Pallen M.J."/>
        </authorList>
    </citation>
    <scope>NUCLEOTIDE SEQUENCE</scope>
    <source>
        <strain evidence="8">CHK55-1828</strain>
    </source>
</reference>
<dbReference type="GO" id="GO:0000166">
    <property type="term" value="F:nucleotide binding"/>
    <property type="evidence" value="ECO:0007669"/>
    <property type="project" value="UniProtKB-KW"/>
</dbReference>
<dbReference type="Gene3D" id="3.40.50.150">
    <property type="entry name" value="Vaccinia Virus protein VP39"/>
    <property type="match status" value="2"/>
</dbReference>
<comment type="caution">
    <text evidence="8">The sequence shown here is derived from an EMBL/GenBank/DDBJ whole genome shotgun (WGS) entry which is preliminary data.</text>
</comment>
<evidence type="ECO:0000256" key="6">
    <source>
        <dbReference type="PROSITE-ProRule" id="PRU00464"/>
    </source>
</evidence>
<dbReference type="CDD" id="cd01275">
    <property type="entry name" value="FHIT"/>
    <property type="match status" value="1"/>
</dbReference>
<dbReference type="InterPro" id="IPR036265">
    <property type="entry name" value="HIT-like_sf"/>
</dbReference>
<dbReference type="Pfam" id="PF01230">
    <property type="entry name" value="HIT"/>
    <property type="match status" value="1"/>
</dbReference>
<protein>
    <submittedName>
        <fullName evidence="8">HIT domain-containing protein</fullName>
    </submittedName>
</protein>
<name>A0A921HUG6_9BACT</name>
<dbReference type="InterPro" id="IPR052908">
    <property type="entry name" value="AP-4-A_phosphorylase"/>
</dbReference>